<dbReference type="RefSeq" id="WP_332292293.1">
    <property type="nucleotide sequence ID" value="NZ_JAZIBG010000048.1"/>
</dbReference>
<dbReference type="GO" id="GO:1903805">
    <property type="term" value="P:L-valine import across plasma membrane"/>
    <property type="evidence" value="ECO:0007669"/>
    <property type="project" value="TreeGrafter"/>
</dbReference>
<keyword evidence="1" id="KW-0813">Transport</keyword>
<dbReference type="InterPro" id="IPR051120">
    <property type="entry name" value="ABC_AA/LPS_Transport"/>
</dbReference>
<dbReference type="Pfam" id="PF12399">
    <property type="entry name" value="BCA_ABC_TP_C"/>
    <property type="match status" value="1"/>
</dbReference>
<gene>
    <name evidence="6" type="ORF">V4F39_22625</name>
</gene>
<dbReference type="GO" id="GO:0016887">
    <property type="term" value="F:ATP hydrolysis activity"/>
    <property type="evidence" value="ECO:0007669"/>
    <property type="project" value="InterPro"/>
</dbReference>
<dbReference type="Proteomes" id="UP001336250">
    <property type="component" value="Unassembled WGS sequence"/>
</dbReference>
<dbReference type="PROSITE" id="PS50893">
    <property type="entry name" value="ABC_TRANSPORTER_2"/>
    <property type="match status" value="1"/>
</dbReference>
<dbReference type="GO" id="GO:0042941">
    <property type="term" value="P:D-alanine transmembrane transport"/>
    <property type="evidence" value="ECO:0007669"/>
    <property type="project" value="TreeGrafter"/>
</dbReference>
<evidence type="ECO:0000313" key="7">
    <source>
        <dbReference type="Proteomes" id="UP001336250"/>
    </source>
</evidence>
<dbReference type="GO" id="GO:0015188">
    <property type="term" value="F:L-isoleucine transmembrane transporter activity"/>
    <property type="evidence" value="ECO:0007669"/>
    <property type="project" value="TreeGrafter"/>
</dbReference>
<reference evidence="6 7" key="1">
    <citation type="submission" date="2024-02" db="EMBL/GenBank/DDBJ databases">
        <title>Genome sequence of Aquincola sp. MAHUQ-54.</title>
        <authorList>
            <person name="Huq M.A."/>
        </authorList>
    </citation>
    <scope>NUCLEOTIDE SEQUENCE [LARGE SCALE GENOMIC DNA]</scope>
    <source>
        <strain evidence="6 7">MAHUQ-54</strain>
    </source>
</reference>
<dbReference type="GO" id="GO:0015192">
    <property type="term" value="F:L-phenylalanine transmembrane transporter activity"/>
    <property type="evidence" value="ECO:0007669"/>
    <property type="project" value="TreeGrafter"/>
</dbReference>
<dbReference type="Gene3D" id="3.40.50.300">
    <property type="entry name" value="P-loop containing nucleotide triphosphate hydrolases"/>
    <property type="match status" value="1"/>
</dbReference>
<keyword evidence="3" id="KW-0547">Nucleotide-binding</keyword>
<evidence type="ECO:0000259" key="5">
    <source>
        <dbReference type="PROSITE" id="PS50893"/>
    </source>
</evidence>
<dbReference type="PANTHER" id="PTHR45772">
    <property type="entry name" value="CONSERVED COMPONENT OF ABC TRANSPORTER FOR NATURAL AMINO ACIDS-RELATED"/>
    <property type="match status" value="1"/>
</dbReference>
<evidence type="ECO:0000313" key="6">
    <source>
        <dbReference type="EMBL" id="MEF7616727.1"/>
    </source>
</evidence>
<dbReference type="InterPro" id="IPR027417">
    <property type="entry name" value="P-loop_NTPase"/>
</dbReference>
<evidence type="ECO:0000256" key="3">
    <source>
        <dbReference type="ARBA" id="ARBA00022741"/>
    </source>
</evidence>
<evidence type="ECO:0000256" key="4">
    <source>
        <dbReference type="ARBA" id="ARBA00022840"/>
    </source>
</evidence>
<dbReference type="InterPro" id="IPR003439">
    <property type="entry name" value="ABC_transporter-like_ATP-bd"/>
</dbReference>
<keyword evidence="4 6" id="KW-0067">ATP-binding</keyword>
<dbReference type="GO" id="GO:0005304">
    <property type="term" value="F:L-valine transmembrane transporter activity"/>
    <property type="evidence" value="ECO:0007669"/>
    <property type="project" value="TreeGrafter"/>
</dbReference>
<dbReference type="PANTHER" id="PTHR45772:SF7">
    <property type="entry name" value="AMINO ACID ABC TRANSPORTER ATP-BINDING PROTEIN"/>
    <property type="match status" value="1"/>
</dbReference>
<dbReference type="GO" id="GO:0005886">
    <property type="term" value="C:plasma membrane"/>
    <property type="evidence" value="ECO:0007669"/>
    <property type="project" value="TreeGrafter"/>
</dbReference>
<evidence type="ECO:0000256" key="1">
    <source>
        <dbReference type="ARBA" id="ARBA00022448"/>
    </source>
</evidence>
<proteinExistence type="predicted"/>
<dbReference type="EMBL" id="JAZIBG010000048">
    <property type="protein sequence ID" value="MEF7616727.1"/>
    <property type="molecule type" value="Genomic_DNA"/>
</dbReference>
<dbReference type="Pfam" id="PF00005">
    <property type="entry name" value="ABC_tran"/>
    <property type="match status" value="1"/>
</dbReference>
<feature type="domain" description="ABC transporter" evidence="5">
    <location>
        <begin position="4"/>
        <end position="236"/>
    </location>
</feature>
<dbReference type="AlphaFoldDB" id="A0AAW9QMX0"/>
<dbReference type="SUPFAM" id="SSF52540">
    <property type="entry name" value="P-loop containing nucleoside triphosphate hydrolases"/>
    <property type="match status" value="1"/>
</dbReference>
<accession>A0AAW9QMX0</accession>
<dbReference type="GO" id="GO:1903806">
    <property type="term" value="P:L-isoleucine import across plasma membrane"/>
    <property type="evidence" value="ECO:0007669"/>
    <property type="project" value="TreeGrafter"/>
</dbReference>
<keyword evidence="2" id="KW-1003">Cell membrane</keyword>
<dbReference type="CDD" id="cd03219">
    <property type="entry name" value="ABC_Mj1267_LivG_branched"/>
    <property type="match status" value="1"/>
</dbReference>
<dbReference type="GO" id="GO:0015808">
    <property type="term" value="P:L-alanine transport"/>
    <property type="evidence" value="ECO:0007669"/>
    <property type="project" value="TreeGrafter"/>
</dbReference>
<comment type="caution">
    <text evidence="6">The sequence shown here is derived from an EMBL/GenBank/DDBJ whole genome shotgun (WGS) entry which is preliminary data.</text>
</comment>
<protein>
    <submittedName>
        <fullName evidence="6">ABC transporter ATP-binding protein</fullName>
    </submittedName>
</protein>
<dbReference type="GO" id="GO:0005524">
    <property type="term" value="F:ATP binding"/>
    <property type="evidence" value="ECO:0007669"/>
    <property type="project" value="UniProtKB-KW"/>
</dbReference>
<organism evidence="6 7">
    <name type="scientific">Aquincola agrisoli</name>
    <dbReference type="NCBI Taxonomy" id="3119538"/>
    <lineage>
        <taxon>Bacteria</taxon>
        <taxon>Pseudomonadati</taxon>
        <taxon>Pseudomonadota</taxon>
        <taxon>Betaproteobacteria</taxon>
        <taxon>Burkholderiales</taxon>
        <taxon>Sphaerotilaceae</taxon>
        <taxon>Aquincola</taxon>
    </lineage>
</organism>
<evidence type="ECO:0000256" key="2">
    <source>
        <dbReference type="ARBA" id="ARBA00022475"/>
    </source>
</evidence>
<dbReference type="InterPro" id="IPR003593">
    <property type="entry name" value="AAA+_ATPase"/>
</dbReference>
<keyword evidence="2" id="KW-0472">Membrane</keyword>
<name>A0AAW9QMX0_9BURK</name>
<sequence length="249" mass="26231">MTLLQVKQLTKRFGGLVAVDKVDFHVEAGEIVGLIGPNGAGKTTLFNVIAGAFGPEEGEVLFEGRSIAGLDSARICQRGLARTFQIPQVFSSMTVRDTIVTGSLLHHRAVADAQVAAEAIARRVGLGARLDVPTPSLTTAEKKRIEVARALATGPRMLLLDEVLAGLNASEVAGMLDLIRQLRDEGTTVLFVEHNMEAVMSVCDRIVVLDLGRKIADGAPLAVMADPGVIRAYLGDAPAAALETEAADA</sequence>
<keyword evidence="7" id="KW-1185">Reference proteome</keyword>
<dbReference type="InterPro" id="IPR032823">
    <property type="entry name" value="BCA_ABC_TP_C"/>
</dbReference>
<dbReference type="SMART" id="SM00382">
    <property type="entry name" value="AAA"/>
    <property type="match status" value="1"/>
</dbReference>